<reference evidence="6 7" key="1">
    <citation type="submission" date="2018-11" db="EMBL/GenBank/DDBJ databases">
        <title>Microbial catabolism of amino acid.</title>
        <authorList>
            <person name="Hibi M."/>
            <person name="Ogawa J."/>
        </authorList>
    </citation>
    <scope>NUCLEOTIDE SEQUENCE [LARGE SCALE GENOMIC DNA]</scope>
    <source>
        <strain evidence="6 7">C31-06</strain>
    </source>
</reference>
<evidence type="ECO:0000313" key="6">
    <source>
        <dbReference type="EMBL" id="GCE37414.1"/>
    </source>
</evidence>
<dbReference type="SUPFAM" id="SSF48498">
    <property type="entry name" value="Tetracyclin repressor-like, C-terminal domain"/>
    <property type="match status" value="1"/>
</dbReference>
<proteinExistence type="predicted"/>
<evidence type="ECO:0000256" key="3">
    <source>
        <dbReference type="ARBA" id="ARBA00023163"/>
    </source>
</evidence>
<dbReference type="Pfam" id="PF00440">
    <property type="entry name" value="TetR_N"/>
    <property type="match status" value="1"/>
</dbReference>
<dbReference type="InterPro" id="IPR001647">
    <property type="entry name" value="HTH_TetR"/>
</dbReference>
<comment type="caution">
    <text evidence="6">The sequence shown here is derived from an EMBL/GenBank/DDBJ whole genome shotgun (WGS) entry which is preliminary data.</text>
</comment>
<dbReference type="GO" id="GO:0003700">
    <property type="term" value="F:DNA-binding transcription factor activity"/>
    <property type="evidence" value="ECO:0007669"/>
    <property type="project" value="TreeGrafter"/>
</dbReference>
<dbReference type="InterPro" id="IPR009057">
    <property type="entry name" value="Homeodomain-like_sf"/>
</dbReference>
<organism evidence="6 7">
    <name type="scientific">Rhodococcus wratislaviensis</name>
    <name type="common">Tsukamurella wratislaviensis</name>
    <dbReference type="NCBI Taxonomy" id="44752"/>
    <lineage>
        <taxon>Bacteria</taxon>
        <taxon>Bacillati</taxon>
        <taxon>Actinomycetota</taxon>
        <taxon>Actinomycetes</taxon>
        <taxon>Mycobacteriales</taxon>
        <taxon>Nocardiaceae</taxon>
        <taxon>Rhodococcus</taxon>
    </lineage>
</organism>
<dbReference type="SUPFAM" id="SSF46689">
    <property type="entry name" value="Homeodomain-like"/>
    <property type="match status" value="1"/>
</dbReference>
<feature type="DNA-binding region" description="H-T-H motif" evidence="4">
    <location>
        <begin position="40"/>
        <end position="59"/>
    </location>
</feature>
<evidence type="ECO:0000256" key="4">
    <source>
        <dbReference type="PROSITE-ProRule" id="PRU00335"/>
    </source>
</evidence>
<evidence type="ECO:0000313" key="7">
    <source>
        <dbReference type="Proteomes" id="UP000287519"/>
    </source>
</evidence>
<evidence type="ECO:0000256" key="1">
    <source>
        <dbReference type="ARBA" id="ARBA00023015"/>
    </source>
</evidence>
<keyword evidence="3" id="KW-0804">Transcription</keyword>
<evidence type="ECO:0000256" key="2">
    <source>
        <dbReference type="ARBA" id="ARBA00023125"/>
    </source>
</evidence>
<dbReference type="GO" id="GO:0000976">
    <property type="term" value="F:transcription cis-regulatory region binding"/>
    <property type="evidence" value="ECO:0007669"/>
    <property type="project" value="TreeGrafter"/>
</dbReference>
<evidence type="ECO:0000259" key="5">
    <source>
        <dbReference type="PROSITE" id="PS50977"/>
    </source>
</evidence>
<accession>A0A402C1D4</accession>
<dbReference type="PANTHER" id="PTHR30055:SF234">
    <property type="entry name" value="HTH-TYPE TRANSCRIPTIONAL REGULATOR BETI"/>
    <property type="match status" value="1"/>
</dbReference>
<dbReference type="Pfam" id="PF13305">
    <property type="entry name" value="TetR_C_33"/>
    <property type="match status" value="1"/>
</dbReference>
<keyword evidence="2 4" id="KW-0238">DNA-binding</keyword>
<dbReference type="InterPro" id="IPR025996">
    <property type="entry name" value="MT1864/Rv1816-like_C"/>
</dbReference>
<dbReference type="InterPro" id="IPR050109">
    <property type="entry name" value="HTH-type_TetR-like_transc_reg"/>
</dbReference>
<feature type="domain" description="HTH tetR-type" evidence="5">
    <location>
        <begin position="17"/>
        <end position="77"/>
    </location>
</feature>
<dbReference type="PANTHER" id="PTHR30055">
    <property type="entry name" value="HTH-TYPE TRANSCRIPTIONAL REGULATOR RUTR"/>
    <property type="match status" value="1"/>
</dbReference>
<keyword evidence="1" id="KW-0805">Transcription regulation</keyword>
<protein>
    <submittedName>
        <fullName evidence="6">Possible transcriptional regulator, TetR family</fullName>
    </submittedName>
</protein>
<dbReference type="AlphaFoldDB" id="A0A402C1D4"/>
<dbReference type="PROSITE" id="PS50977">
    <property type="entry name" value="HTH_TETR_2"/>
    <property type="match status" value="1"/>
</dbReference>
<name>A0A402C1D4_RHOWR</name>
<dbReference type="Proteomes" id="UP000287519">
    <property type="component" value="Unassembled WGS sequence"/>
</dbReference>
<sequence>MSTHAMLDTVYMSGEVQPLRVRLIDCGRELLDEGGIDAVGLRSVARHAGVSHGAPRRYFPTHKALLAAIAASGFAELSAELRTAIASETDPVARLRQIAYRYLSFARTHRTLFELMFRHDLLEGSGEDLRQHSKPLFETVAALAADAGAADPHVVALNLWTQLHGVATLRATRSIEVIASDIDADGFVAQLIDLHLKARG</sequence>
<dbReference type="EMBL" id="BHYM01000009">
    <property type="protein sequence ID" value="GCE37414.1"/>
    <property type="molecule type" value="Genomic_DNA"/>
</dbReference>
<dbReference type="InterPro" id="IPR036271">
    <property type="entry name" value="Tet_transcr_reg_TetR-rel_C_sf"/>
</dbReference>
<keyword evidence="7" id="KW-1185">Reference proteome</keyword>
<dbReference type="Gene3D" id="1.10.357.10">
    <property type="entry name" value="Tetracycline Repressor, domain 2"/>
    <property type="match status" value="1"/>
</dbReference>
<gene>
    <name evidence="6" type="ORF">Rhow_008579</name>
</gene>